<protein>
    <submittedName>
        <fullName evidence="2">Uncharacterized protein</fullName>
    </submittedName>
</protein>
<evidence type="ECO:0000313" key="2">
    <source>
        <dbReference type="EMBL" id="QPV63057.1"/>
    </source>
</evidence>
<dbReference type="AlphaFoldDB" id="A0A7T3KV99"/>
<dbReference type="GeneID" id="60590926"/>
<keyword evidence="1" id="KW-1133">Transmembrane helix</keyword>
<keyword evidence="1" id="KW-0812">Transmembrane</keyword>
<gene>
    <name evidence="2" type="ORF">I7X12_20495</name>
</gene>
<dbReference type="RefSeq" id="WP_198061851.1">
    <property type="nucleotide sequence ID" value="NZ_CP065856.1"/>
</dbReference>
<evidence type="ECO:0000256" key="1">
    <source>
        <dbReference type="SAM" id="Phobius"/>
    </source>
</evidence>
<dbReference type="EMBL" id="CP065856">
    <property type="protein sequence ID" value="QPV63057.1"/>
    <property type="molecule type" value="Genomic_DNA"/>
</dbReference>
<feature type="transmembrane region" description="Helical" evidence="1">
    <location>
        <begin position="31"/>
        <end position="48"/>
    </location>
</feature>
<dbReference type="Proteomes" id="UP000595001">
    <property type="component" value="Chromosome"/>
</dbReference>
<keyword evidence="3" id="KW-1185">Reference proteome</keyword>
<organism evidence="2 3">
    <name type="scientific">Halosimplex litoreum</name>
    <dbReference type="NCBI Taxonomy" id="1198301"/>
    <lineage>
        <taxon>Archaea</taxon>
        <taxon>Methanobacteriati</taxon>
        <taxon>Methanobacteriota</taxon>
        <taxon>Stenosarchaea group</taxon>
        <taxon>Halobacteria</taxon>
        <taxon>Halobacteriales</taxon>
        <taxon>Haloarculaceae</taxon>
        <taxon>Halosimplex</taxon>
    </lineage>
</organism>
<sequence>MNLPWFVFAVHLVAAVAVFGIGLFVGVNGNSIQIVFFAAIAVMIGLLGRSARNIAARR</sequence>
<name>A0A7T3KV99_9EURY</name>
<reference evidence="2 3" key="1">
    <citation type="submission" date="2020-12" db="EMBL/GenBank/DDBJ databases">
        <title>Halosimplex halophilum sp. nov. and Halosimplex salinum sp. nov., two new members of the genus Halosimplex.</title>
        <authorList>
            <person name="Cui H.L."/>
        </authorList>
    </citation>
    <scope>NUCLEOTIDE SEQUENCE [LARGE SCALE GENOMIC DNA]</scope>
    <source>
        <strain evidence="2 3">YGH94</strain>
    </source>
</reference>
<keyword evidence="1" id="KW-0472">Membrane</keyword>
<evidence type="ECO:0000313" key="3">
    <source>
        <dbReference type="Proteomes" id="UP000595001"/>
    </source>
</evidence>
<feature type="transmembrane region" description="Helical" evidence="1">
    <location>
        <begin position="5"/>
        <end position="25"/>
    </location>
</feature>
<accession>A0A7T3KV99</accession>
<dbReference type="KEGG" id="hlt:I7X12_20495"/>
<proteinExistence type="predicted"/>